<keyword evidence="2" id="KW-1185">Reference proteome</keyword>
<evidence type="ECO:0000313" key="2">
    <source>
        <dbReference type="Proteomes" id="UP000624041"/>
    </source>
</evidence>
<dbReference type="EMBL" id="BMOS01000046">
    <property type="protein sequence ID" value="GGN66531.1"/>
    <property type="molecule type" value="Genomic_DNA"/>
</dbReference>
<evidence type="ECO:0000313" key="1">
    <source>
        <dbReference type="EMBL" id="GGN66531.1"/>
    </source>
</evidence>
<accession>A0A917Y5T0</accession>
<reference evidence="1" key="2">
    <citation type="submission" date="2020-09" db="EMBL/GenBank/DDBJ databases">
        <authorList>
            <person name="Sun Q."/>
            <person name="Ohkuma M."/>
        </authorList>
    </citation>
    <scope>NUCLEOTIDE SEQUENCE</scope>
    <source>
        <strain evidence="1">JCM 17251</strain>
    </source>
</reference>
<dbReference type="AlphaFoldDB" id="A0A917Y5T0"/>
<dbReference type="Proteomes" id="UP000624041">
    <property type="component" value="Unassembled WGS sequence"/>
</dbReference>
<gene>
    <name evidence="1" type="ORF">GCM10007971_36650</name>
</gene>
<comment type="caution">
    <text evidence="1">The sequence shown here is derived from an EMBL/GenBank/DDBJ whole genome shotgun (WGS) entry which is preliminary data.</text>
</comment>
<organism evidence="1 2">
    <name type="scientific">Oceanobacillus indicireducens</name>
    <dbReference type="NCBI Taxonomy" id="1004261"/>
    <lineage>
        <taxon>Bacteria</taxon>
        <taxon>Bacillati</taxon>
        <taxon>Bacillota</taxon>
        <taxon>Bacilli</taxon>
        <taxon>Bacillales</taxon>
        <taxon>Bacillaceae</taxon>
        <taxon>Oceanobacillus</taxon>
    </lineage>
</organism>
<name>A0A917Y5T0_9BACI</name>
<protein>
    <submittedName>
        <fullName evidence="1">Uncharacterized protein</fullName>
    </submittedName>
</protein>
<reference evidence="1" key="1">
    <citation type="journal article" date="2014" name="Int. J. Syst. Evol. Microbiol.">
        <title>Complete genome sequence of Corynebacterium casei LMG S-19264T (=DSM 44701T), isolated from a smear-ripened cheese.</title>
        <authorList>
            <consortium name="US DOE Joint Genome Institute (JGI-PGF)"/>
            <person name="Walter F."/>
            <person name="Albersmeier A."/>
            <person name="Kalinowski J."/>
            <person name="Ruckert C."/>
        </authorList>
    </citation>
    <scope>NUCLEOTIDE SEQUENCE</scope>
    <source>
        <strain evidence="1">JCM 17251</strain>
    </source>
</reference>
<sequence>MGCGNELHDISKMLSFIEKYQNLTNFAIMVYQIIDLRVD</sequence>
<proteinExistence type="predicted"/>